<dbReference type="PRINTS" id="PR00741">
    <property type="entry name" value="GLHYDRLASE29"/>
</dbReference>
<evidence type="ECO:0000256" key="7">
    <source>
        <dbReference type="SAM" id="SignalP"/>
    </source>
</evidence>
<dbReference type="InterPro" id="IPR057739">
    <property type="entry name" value="Glyco_hydro_29_N"/>
</dbReference>
<dbReference type="Gene3D" id="2.60.40.1180">
    <property type="entry name" value="Golgi alpha-mannosidase II"/>
    <property type="match status" value="1"/>
</dbReference>
<feature type="signal peptide" evidence="7">
    <location>
        <begin position="1"/>
        <end position="27"/>
    </location>
</feature>
<protein>
    <recommendedName>
        <fullName evidence="3">alpha-L-fucosidase</fullName>
        <ecNumber evidence="3">3.2.1.51</ecNumber>
    </recommendedName>
</protein>
<comment type="function">
    <text evidence="1">Alpha-L-fucosidase is responsible for hydrolyzing the alpha-1,6-linked fucose joined to the reducing-end N-acetylglucosamine of the carbohydrate moieties of glycoproteins.</text>
</comment>
<dbReference type="Gene3D" id="3.20.20.80">
    <property type="entry name" value="Glycosidases"/>
    <property type="match status" value="1"/>
</dbReference>
<dbReference type="SUPFAM" id="SSF51445">
    <property type="entry name" value="(Trans)glycosidases"/>
    <property type="match status" value="1"/>
</dbReference>
<dbReference type="Pfam" id="PF01120">
    <property type="entry name" value="Alpha_L_fucos"/>
    <property type="match status" value="1"/>
</dbReference>
<proteinExistence type="inferred from homology"/>
<dbReference type="InterPro" id="IPR000933">
    <property type="entry name" value="Glyco_hydro_29"/>
</dbReference>
<reference evidence="9 10" key="1">
    <citation type="submission" date="2019-02" db="EMBL/GenBank/DDBJ databases">
        <title>Deep-cultivation of Planctomycetes and their phenomic and genomic characterization uncovers novel biology.</title>
        <authorList>
            <person name="Wiegand S."/>
            <person name="Jogler M."/>
            <person name="Boedeker C."/>
            <person name="Pinto D."/>
            <person name="Vollmers J."/>
            <person name="Rivas-Marin E."/>
            <person name="Kohn T."/>
            <person name="Peeters S.H."/>
            <person name="Heuer A."/>
            <person name="Rast P."/>
            <person name="Oberbeckmann S."/>
            <person name="Bunk B."/>
            <person name="Jeske O."/>
            <person name="Meyerdierks A."/>
            <person name="Storesund J.E."/>
            <person name="Kallscheuer N."/>
            <person name="Luecker S."/>
            <person name="Lage O.M."/>
            <person name="Pohl T."/>
            <person name="Merkel B.J."/>
            <person name="Hornburger P."/>
            <person name="Mueller R.-W."/>
            <person name="Bruemmer F."/>
            <person name="Labrenz M."/>
            <person name="Spormann A.M."/>
            <person name="Op Den Camp H."/>
            <person name="Overmann J."/>
            <person name="Amann R."/>
            <person name="Jetten M.S.M."/>
            <person name="Mascher T."/>
            <person name="Medema M.H."/>
            <person name="Devos D.P."/>
            <person name="Kaster A.-K."/>
            <person name="Ovreas L."/>
            <person name="Rohde M."/>
            <person name="Galperin M.Y."/>
            <person name="Jogler C."/>
        </authorList>
    </citation>
    <scope>NUCLEOTIDE SEQUENCE [LARGE SCALE GENOMIC DNA]</scope>
    <source>
        <strain evidence="9 10">Q31b</strain>
    </source>
</reference>
<keyword evidence="6" id="KW-0326">Glycosidase</keyword>
<dbReference type="GO" id="GO:0006004">
    <property type="term" value="P:fucose metabolic process"/>
    <property type="evidence" value="ECO:0007669"/>
    <property type="project" value="InterPro"/>
</dbReference>
<dbReference type="InterPro" id="IPR017853">
    <property type="entry name" value="GH"/>
</dbReference>
<feature type="chain" id="PRO_5022677331" description="alpha-L-fucosidase" evidence="7">
    <location>
        <begin position="28"/>
        <end position="594"/>
    </location>
</feature>
<accession>A0A5C6EA94</accession>
<dbReference type="AlphaFoldDB" id="A0A5C6EA94"/>
<dbReference type="Proteomes" id="UP000315471">
    <property type="component" value="Unassembled WGS sequence"/>
</dbReference>
<sequence length="594" mass="66437" precursor="true">MKSNPTRLLLLVALTAIGLLNPCQTFAQESMEKLWGDRVVKLRADNAERGQLFDEGNYAMFIHWGLYSMLGNEVDGKTYYGIGEWIMNSNMANIPVEEYKKLAGKFNPVNFDAKKIASIAKDAGMKYIIITAKHHDGFAMYDSDACDFNIVDATPWGKDPMKELAEACREAGLGFGFYYSHSKDWTFPGGGSGPRRDAEGNPATFDDYFKKKCLPQVNEITTQYGPIELVWFDTPGRIPKEYVEQLVELVHKNQPHALVSGRAGHGLGDYQTLGDMEVPRRNIDGMWESVDTTNDSWAYAWYDENWKSPREILGRLLACVGRGGTYMLNIGPKGDGAVPARAETTLKKAGQWIGRYPQVVYGTDGSPWQHKFPWGDVTRKGNTLFLCVFDWPNNGKLYLPNLKTEIASARLLEHKESTALTWTKEGDTVVIDVPPGQPEPLVSVIQLELKSEPNVDPVWAMDPELPTIISAEFATVDELKQSQKRWMEKFGEWKSIVQVHGFDKGGKASWDVEVLEPGDYAVALNYSGNGRLVWSVEVEGGQKIQNQQNSSAIYHTSPIGWLSFPKAGRYKVSVECLEGDVASASLKSIQFERM</sequence>
<evidence type="ECO:0000313" key="10">
    <source>
        <dbReference type="Proteomes" id="UP000315471"/>
    </source>
</evidence>
<keyword evidence="4 7" id="KW-0732">Signal</keyword>
<evidence type="ECO:0000256" key="5">
    <source>
        <dbReference type="ARBA" id="ARBA00022801"/>
    </source>
</evidence>
<gene>
    <name evidence="9" type="ORF">Q31b_06170</name>
</gene>
<evidence type="ECO:0000313" key="9">
    <source>
        <dbReference type="EMBL" id="TWU45445.1"/>
    </source>
</evidence>
<evidence type="ECO:0000256" key="2">
    <source>
        <dbReference type="ARBA" id="ARBA00007951"/>
    </source>
</evidence>
<comment type="caution">
    <text evidence="9">The sequence shown here is derived from an EMBL/GenBank/DDBJ whole genome shotgun (WGS) entry which is preliminary data.</text>
</comment>
<dbReference type="GO" id="GO:0004560">
    <property type="term" value="F:alpha-L-fucosidase activity"/>
    <property type="evidence" value="ECO:0007669"/>
    <property type="project" value="InterPro"/>
</dbReference>
<name>A0A5C6EA94_9BACT</name>
<dbReference type="InterPro" id="IPR013780">
    <property type="entry name" value="Glyco_hydro_b"/>
</dbReference>
<evidence type="ECO:0000256" key="1">
    <source>
        <dbReference type="ARBA" id="ARBA00004071"/>
    </source>
</evidence>
<dbReference type="GO" id="GO:0005764">
    <property type="term" value="C:lysosome"/>
    <property type="evidence" value="ECO:0007669"/>
    <property type="project" value="TreeGrafter"/>
</dbReference>
<dbReference type="PANTHER" id="PTHR10030">
    <property type="entry name" value="ALPHA-L-FUCOSIDASE"/>
    <property type="match status" value="1"/>
</dbReference>
<organism evidence="9 10">
    <name type="scientific">Novipirellula aureliae</name>
    <dbReference type="NCBI Taxonomy" id="2527966"/>
    <lineage>
        <taxon>Bacteria</taxon>
        <taxon>Pseudomonadati</taxon>
        <taxon>Planctomycetota</taxon>
        <taxon>Planctomycetia</taxon>
        <taxon>Pirellulales</taxon>
        <taxon>Pirellulaceae</taxon>
        <taxon>Novipirellula</taxon>
    </lineage>
</organism>
<evidence type="ECO:0000259" key="8">
    <source>
        <dbReference type="Pfam" id="PF01120"/>
    </source>
</evidence>
<evidence type="ECO:0000256" key="4">
    <source>
        <dbReference type="ARBA" id="ARBA00022729"/>
    </source>
</evidence>
<keyword evidence="10" id="KW-1185">Reference proteome</keyword>
<feature type="domain" description="Glycoside hydrolase family 29 N-terminal" evidence="8">
    <location>
        <begin position="47"/>
        <end position="356"/>
    </location>
</feature>
<dbReference type="SMART" id="SM00812">
    <property type="entry name" value="Alpha_L_fucos"/>
    <property type="match status" value="1"/>
</dbReference>
<evidence type="ECO:0000256" key="3">
    <source>
        <dbReference type="ARBA" id="ARBA00012662"/>
    </source>
</evidence>
<dbReference type="GO" id="GO:0016139">
    <property type="term" value="P:glycoside catabolic process"/>
    <property type="evidence" value="ECO:0007669"/>
    <property type="project" value="TreeGrafter"/>
</dbReference>
<keyword evidence="5" id="KW-0378">Hydrolase</keyword>
<dbReference type="InterPro" id="IPR016286">
    <property type="entry name" value="FUC_metazoa-typ"/>
</dbReference>
<dbReference type="PANTHER" id="PTHR10030:SF37">
    <property type="entry name" value="ALPHA-L-FUCOSIDASE-RELATED"/>
    <property type="match status" value="1"/>
</dbReference>
<evidence type="ECO:0000256" key="6">
    <source>
        <dbReference type="ARBA" id="ARBA00023295"/>
    </source>
</evidence>
<dbReference type="EMBL" id="SJPY01000001">
    <property type="protein sequence ID" value="TWU45445.1"/>
    <property type="molecule type" value="Genomic_DNA"/>
</dbReference>
<dbReference type="RefSeq" id="WP_315860373.1">
    <property type="nucleotide sequence ID" value="NZ_SJPY01000001.1"/>
</dbReference>
<comment type="similarity">
    <text evidence="2">Belongs to the glycosyl hydrolase 29 family.</text>
</comment>
<dbReference type="EC" id="3.2.1.51" evidence="3"/>